<evidence type="ECO:0000313" key="1">
    <source>
        <dbReference type="EMBL" id="VUZ55664.1"/>
    </source>
</evidence>
<evidence type="ECO:0000313" key="2">
    <source>
        <dbReference type="Proteomes" id="UP000321570"/>
    </source>
</evidence>
<protein>
    <submittedName>
        <fullName evidence="1">Uncharacterized protein</fullName>
    </submittedName>
</protein>
<dbReference type="EMBL" id="CABIJS010000697">
    <property type="protein sequence ID" value="VUZ55664.1"/>
    <property type="molecule type" value="Genomic_DNA"/>
</dbReference>
<dbReference type="Proteomes" id="UP000321570">
    <property type="component" value="Unassembled WGS sequence"/>
</dbReference>
<dbReference type="AlphaFoldDB" id="A0A564ZA54"/>
<sequence>MIIYREMKRLGRESLKDYEMAPTWEMGFVGNEQAINGRVTCCVSLCSRELNFGHLF</sequence>
<gene>
    <name evidence="1" type="ORF">WMSIL1_LOCUS13579</name>
</gene>
<name>A0A564ZA54_HYMDI</name>
<keyword evidence="2" id="KW-1185">Reference proteome</keyword>
<accession>A0A564ZA54</accession>
<reference evidence="1 2" key="1">
    <citation type="submission" date="2019-07" db="EMBL/GenBank/DDBJ databases">
        <authorList>
            <person name="Jastrzebski P J."/>
            <person name="Paukszto L."/>
            <person name="Jastrzebski P J."/>
        </authorList>
    </citation>
    <scope>NUCLEOTIDE SEQUENCE [LARGE SCALE GENOMIC DNA]</scope>
    <source>
        <strain evidence="1 2">WMS-il1</strain>
    </source>
</reference>
<proteinExistence type="predicted"/>
<organism evidence="1 2">
    <name type="scientific">Hymenolepis diminuta</name>
    <name type="common">Rat tapeworm</name>
    <dbReference type="NCBI Taxonomy" id="6216"/>
    <lineage>
        <taxon>Eukaryota</taxon>
        <taxon>Metazoa</taxon>
        <taxon>Spiralia</taxon>
        <taxon>Lophotrochozoa</taxon>
        <taxon>Platyhelminthes</taxon>
        <taxon>Cestoda</taxon>
        <taxon>Eucestoda</taxon>
        <taxon>Cyclophyllidea</taxon>
        <taxon>Hymenolepididae</taxon>
        <taxon>Hymenolepis</taxon>
    </lineage>
</organism>